<accession>A0A7N2RD28</accession>
<sequence>MLTMVGPAAVNDETHETHNEKGSGNIDDGRVGGGKQRLIAAACGELDVALHSCGSQRSVTNGAVNGPTKLKCRNVTPAKCTKGLPDGVYSNGNGIYL</sequence>
<dbReference type="EMBL" id="LRBV02000011">
    <property type="status" value="NOT_ANNOTATED_CDS"/>
    <property type="molecule type" value="Genomic_DNA"/>
</dbReference>
<reference evidence="2" key="2">
    <citation type="submission" date="2021-01" db="UniProtKB">
        <authorList>
            <consortium name="EnsemblPlants"/>
        </authorList>
    </citation>
    <scope>IDENTIFICATION</scope>
</reference>
<dbReference type="InParanoid" id="A0A7N2RD28"/>
<dbReference type="AlphaFoldDB" id="A0A7N2RD28"/>
<name>A0A7N2RD28_QUELO</name>
<evidence type="ECO:0000313" key="3">
    <source>
        <dbReference type="Proteomes" id="UP000594261"/>
    </source>
</evidence>
<dbReference type="EnsemblPlants" id="QL11p010540:mrna">
    <property type="protein sequence ID" value="QL11p010540:mrna"/>
    <property type="gene ID" value="QL11p010540"/>
</dbReference>
<reference evidence="2 3" key="1">
    <citation type="journal article" date="2016" name="G3 (Bethesda)">
        <title>First Draft Assembly and Annotation of the Genome of a California Endemic Oak Quercus lobata Nee (Fagaceae).</title>
        <authorList>
            <person name="Sork V.L."/>
            <person name="Fitz-Gibbon S.T."/>
            <person name="Puiu D."/>
            <person name="Crepeau M."/>
            <person name="Gugger P.F."/>
            <person name="Sherman R."/>
            <person name="Stevens K."/>
            <person name="Langley C.H."/>
            <person name="Pellegrini M."/>
            <person name="Salzberg S.L."/>
        </authorList>
    </citation>
    <scope>NUCLEOTIDE SEQUENCE [LARGE SCALE GENOMIC DNA]</scope>
    <source>
        <strain evidence="2 3">cv. SW786</strain>
    </source>
</reference>
<organism evidence="2 3">
    <name type="scientific">Quercus lobata</name>
    <name type="common">Valley oak</name>
    <dbReference type="NCBI Taxonomy" id="97700"/>
    <lineage>
        <taxon>Eukaryota</taxon>
        <taxon>Viridiplantae</taxon>
        <taxon>Streptophyta</taxon>
        <taxon>Embryophyta</taxon>
        <taxon>Tracheophyta</taxon>
        <taxon>Spermatophyta</taxon>
        <taxon>Magnoliopsida</taxon>
        <taxon>eudicotyledons</taxon>
        <taxon>Gunneridae</taxon>
        <taxon>Pentapetalae</taxon>
        <taxon>rosids</taxon>
        <taxon>fabids</taxon>
        <taxon>Fagales</taxon>
        <taxon>Fagaceae</taxon>
        <taxon>Quercus</taxon>
    </lineage>
</organism>
<proteinExistence type="predicted"/>
<dbReference type="Gramene" id="QL11p010540:mrna">
    <property type="protein sequence ID" value="QL11p010540:mrna"/>
    <property type="gene ID" value="QL11p010540"/>
</dbReference>
<protein>
    <submittedName>
        <fullName evidence="2">Uncharacterized protein</fullName>
    </submittedName>
</protein>
<feature type="region of interest" description="Disordered" evidence="1">
    <location>
        <begin position="1"/>
        <end position="31"/>
    </location>
</feature>
<evidence type="ECO:0000313" key="2">
    <source>
        <dbReference type="EnsemblPlants" id="QL11p010540:mrna"/>
    </source>
</evidence>
<keyword evidence="3" id="KW-1185">Reference proteome</keyword>
<dbReference type="Proteomes" id="UP000594261">
    <property type="component" value="Chromosome 11"/>
</dbReference>
<feature type="compositionally biased region" description="Basic and acidic residues" evidence="1">
    <location>
        <begin position="12"/>
        <end position="21"/>
    </location>
</feature>
<evidence type="ECO:0000256" key="1">
    <source>
        <dbReference type="SAM" id="MobiDB-lite"/>
    </source>
</evidence>